<keyword evidence="2" id="KW-1185">Reference proteome</keyword>
<dbReference type="GeneID" id="15926802"/>
<dbReference type="RefSeq" id="YP_008125495.1">
    <property type="nucleotide sequence ID" value="NC_021529.2"/>
</dbReference>
<accession>R9TEZ6</accession>
<dbReference type="EMBL" id="HQ317393">
    <property type="protein sequence ID" value="AGN30346.1"/>
    <property type="molecule type" value="Genomic_DNA"/>
</dbReference>
<reference evidence="1 2" key="1">
    <citation type="journal article" date="2014" name="Genome Biol. Evol.">
        <title>Composite Conserved Promoter-Terminator Motifs (PeSLs) that Mediate Modular Shuffling in the Diverse T4-Like Myoviruses.</title>
        <authorList>
            <person name="Comeau A.M."/>
            <person name="Arbiol C."/>
            <person name="Krisch H.M."/>
        </authorList>
    </citation>
    <scope>NUCLEOTIDE SEQUENCE [LARGE SCALE GENOMIC DNA]</scope>
</reference>
<protein>
    <submittedName>
        <fullName evidence="1">Uncharacterized protein</fullName>
    </submittedName>
</protein>
<organism evidence="1 2">
    <name type="scientific">Vibrio phage nt-1</name>
    <dbReference type="NCBI Taxonomy" id="115992"/>
    <lineage>
        <taxon>Viruses</taxon>
        <taxon>Duplodnaviria</taxon>
        <taxon>Heunggongvirae</taxon>
        <taxon>Uroviricota</taxon>
        <taxon>Caudoviricetes</taxon>
        <taxon>Pantevenvirales</taxon>
        <taxon>Straboviridae</taxon>
        <taxon>Mylasvirus</taxon>
        <taxon>Mylasvirus persius</taxon>
    </lineage>
</organism>
<gene>
    <name evidence="1" type="ORF">VPFG_00349</name>
</gene>
<name>R9TEZ6_9CAUD</name>
<proteinExistence type="predicted"/>
<evidence type="ECO:0000313" key="1">
    <source>
        <dbReference type="EMBL" id="AGN30346.1"/>
    </source>
</evidence>
<dbReference type="KEGG" id="vg:15926802"/>
<evidence type="ECO:0000313" key="2">
    <source>
        <dbReference type="Proteomes" id="UP000201461"/>
    </source>
</evidence>
<dbReference type="Proteomes" id="UP000201461">
    <property type="component" value="Segment"/>
</dbReference>
<sequence length="101" mass="11580">MTRDEFEDWKRITERSVDKWTLDEATRCNRGSYLFYKGGVDGNYIRVEDGRASIGNYEGALPHIGEACFIELYANTFENNDVAIQRLIETAGLSFLVEIFS</sequence>